<dbReference type="Proteomes" id="UP000093199">
    <property type="component" value="Unassembled WGS sequence"/>
</dbReference>
<dbReference type="STRING" id="33978.A6M13_01445"/>
<dbReference type="SUPFAM" id="SSF46785">
    <property type="entry name" value="Winged helix' DNA-binding domain"/>
    <property type="match status" value="1"/>
</dbReference>
<comment type="caution">
    <text evidence="6">The sequence shown here is derived from an EMBL/GenBank/DDBJ whole genome shotgun (WGS) entry which is preliminary data.</text>
</comment>
<dbReference type="Gene3D" id="1.10.10.10">
    <property type="entry name" value="Winged helix-like DNA-binding domain superfamily/Winged helix DNA-binding domain"/>
    <property type="match status" value="1"/>
</dbReference>
<reference evidence="6 7" key="1">
    <citation type="submission" date="2016-07" db="EMBL/GenBank/DDBJ databases">
        <title>Caryophanon tenue genome sequencing.</title>
        <authorList>
            <person name="Verma A."/>
            <person name="Pal Y."/>
            <person name="Krishnamurthi S."/>
        </authorList>
    </citation>
    <scope>NUCLEOTIDE SEQUENCE [LARGE SCALE GENOMIC DNA]</scope>
    <source>
        <strain evidence="6 7">DSM 14152</strain>
    </source>
</reference>
<organism evidence="6 7">
    <name type="scientific">Caryophanon tenue</name>
    <dbReference type="NCBI Taxonomy" id="33978"/>
    <lineage>
        <taxon>Bacteria</taxon>
        <taxon>Bacillati</taxon>
        <taxon>Bacillota</taxon>
        <taxon>Bacilli</taxon>
        <taxon>Bacillales</taxon>
        <taxon>Caryophanaceae</taxon>
        <taxon>Caryophanon</taxon>
    </lineage>
</organism>
<dbReference type="GO" id="GO:0003677">
    <property type="term" value="F:DNA binding"/>
    <property type="evidence" value="ECO:0007669"/>
    <property type="project" value="UniProtKB-KW"/>
</dbReference>
<evidence type="ECO:0000256" key="3">
    <source>
        <dbReference type="ARBA" id="ARBA00023163"/>
    </source>
</evidence>
<dbReference type="Gene3D" id="3.30.450.40">
    <property type="match status" value="1"/>
</dbReference>
<name>A0A1C0YMZ3_9BACL</name>
<dbReference type="PROSITE" id="PS51078">
    <property type="entry name" value="ICLR_ED"/>
    <property type="match status" value="1"/>
</dbReference>
<dbReference type="InterPro" id="IPR050707">
    <property type="entry name" value="HTH_MetabolicPath_Reg"/>
</dbReference>
<dbReference type="InterPro" id="IPR036390">
    <property type="entry name" value="WH_DNA-bd_sf"/>
</dbReference>
<dbReference type="InterPro" id="IPR029016">
    <property type="entry name" value="GAF-like_dom_sf"/>
</dbReference>
<dbReference type="Pfam" id="PF09339">
    <property type="entry name" value="HTH_IclR"/>
    <property type="match status" value="1"/>
</dbReference>
<dbReference type="PROSITE" id="PS51077">
    <property type="entry name" value="HTH_ICLR"/>
    <property type="match status" value="1"/>
</dbReference>
<evidence type="ECO:0000259" key="5">
    <source>
        <dbReference type="PROSITE" id="PS51078"/>
    </source>
</evidence>
<dbReference type="InterPro" id="IPR036388">
    <property type="entry name" value="WH-like_DNA-bd_sf"/>
</dbReference>
<dbReference type="RefSeq" id="WP_066542330.1">
    <property type="nucleotide sequence ID" value="NZ_MASJ01000001.1"/>
</dbReference>
<dbReference type="PANTHER" id="PTHR30136:SF24">
    <property type="entry name" value="HTH-TYPE TRANSCRIPTIONAL REPRESSOR ALLR"/>
    <property type="match status" value="1"/>
</dbReference>
<keyword evidence="3" id="KW-0804">Transcription</keyword>
<dbReference type="GO" id="GO:0003700">
    <property type="term" value="F:DNA-binding transcription factor activity"/>
    <property type="evidence" value="ECO:0007669"/>
    <property type="project" value="TreeGrafter"/>
</dbReference>
<feature type="domain" description="HTH iclR-type" evidence="4">
    <location>
        <begin position="12"/>
        <end position="74"/>
    </location>
</feature>
<dbReference type="Pfam" id="PF01614">
    <property type="entry name" value="IclR_C"/>
    <property type="match status" value="1"/>
</dbReference>
<dbReference type="EMBL" id="MASJ01000001">
    <property type="protein sequence ID" value="OCS88537.1"/>
    <property type="molecule type" value="Genomic_DNA"/>
</dbReference>
<dbReference type="AlphaFoldDB" id="A0A1C0YMZ3"/>
<dbReference type="OrthoDB" id="9791752at2"/>
<protein>
    <recommendedName>
        <fullName evidence="8">IclR family transcriptional regulator</fullName>
    </recommendedName>
</protein>
<dbReference type="InterPro" id="IPR005471">
    <property type="entry name" value="Tscrpt_reg_IclR_N"/>
</dbReference>
<proteinExistence type="predicted"/>
<accession>A0A1C0YMZ3</accession>
<evidence type="ECO:0000256" key="1">
    <source>
        <dbReference type="ARBA" id="ARBA00023015"/>
    </source>
</evidence>
<dbReference type="InterPro" id="IPR014757">
    <property type="entry name" value="Tscrpt_reg_IclR_C"/>
</dbReference>
<keyword evidence="7" id="KW-1185">Reference proteome</keyword>
<dbReference type="SUPFAM" id="SSF55781">
    <property type="entry name" value="GAF domain-like"/>
    <property type="match status" value="1"/>
</dbReference>
<dbReference type="GO" id="GO:0045892">
    <property type="term" value="P:negative regulation of DNA-templated transcription"/>
    <property type="evidence" value="ECO:0007669"/>
    <property type="project" value="UniProtKB-ARBA"/>
</dbReference>
<keyword evidence="1" id="KW-0805">Transcription regulation</keyword>
<evidence type="ECO:0000256" key="2">
    <source>
        <dbReference type="ARBA" id="ARBA00023125"/>
    </source>
</evidence>
<feature type="domain" description="IclR-ED" evidence="5">
    <location>
        <begin position="75"/>
        <end position="256"/>
    </location>
</feature>
<evidence type="ECO:0000259" key="4">
    <source>
        <dbReference type="PROSITE" id="PS51077"/>
    </source>
</evidence>
<sequence length="256" mass="29297">MDEITFQKNYTMQSVHKVGVILRAFSDEEPRLTLTKLHKKTGIGISSLQRFLSTLVYEGFLHRDEQTKQYELGLSVLFLGRLVDKQSSILKHVKPILKELNQFSGESVSYNIIDGYERRCVLSYESVYLNSRKSSVGNTAPLYMGATSKSILAFLHDEELELYLAQVEIEPRTEQTVRTVAQLREQLVDVRKNGYAVSYGERVNHTCSISVPIILVERPIGSITMAIPKERFDQYDLDKLAKHLRIAAEKIEQKIQ</sequence>
<dbReference type="SMART" id="SM00346">
    <property type="entry name" value="HTH_ICLR"/>
    <property type="match status" value="1"/>
</dbReference>
<keyword evidence="2" id="KW-0238">DNA-binding</keyword>
<evidence type="ECO:0000313" key="6">
    <source>
        <dbReference type="EMBL" id="OCS88537.1"/>
    </source>
</evidence>
<evidence type="ECO:0008006" key="8">
    <source>
        <dbReference type="Google" id="ProtNLM"/>
    </source>
</evidence>
<dbReference type="PANTHER" id="PTHR30136">
    <property type="entry name" value="HELIX-TURN-HELIX TRANSCRIPTIONAL REGULATOR, ICLR FAMILY"/>
    <property type="match status" value="1"/>
</dbReference>
<evidence type="ECO:0000313" key="7">
    <source>
        <dbReference type="Proteomes" id="UP000093199"/>
    </source>
</evidence>
<gene>
    <name evidence="6" type="ORF">A6M13_01445</name>
</gene>